<keyword evidence="7" id="KW-1133">Transmembrane helix</keyword>
<dbReference type="CDD" id="cd16913">
    <property type="entry name" value="YkuD_like"/>
    <property type="match status" value="1"/>
</dbReference>
<dbReference type="GO" id="GO:0018104">
    <property type="term" value="P:peptidoglycan-protein cross-linking"/>
    <property type="evidence" value="ECO:0007669"/>
    <property type="project" value="TreeGrafter"/>
</dbReference>
<sequence length="272" mass="29713">MLHKALIVRIAIATTLTVLVGFTLIGLGERKSTKASEPIAVILATPVRNPLVPTQTSLIAYPIPTSTPTPTLLPTPTVFPTITALPTPIANIYVVQPGDTFFGIAQKLGVDWQILALINGTNNPDQTIYPGEVINIPDPSWVPAATIDGKQIIVVIGQQKVYAFDKGVLVNTFVVSTGTVYRPTVLGNFQIAKKLPSRTITDGVDYTFENVPYIMYLENNKVPWTLGYALHGTYWHNNFGHPMSHGCVNMTESDAKWLYEWTPVGTVVTIIN</sequence>
<reference evidence="10 11" key="1">
    <citation type="journal article" date="2015" name="Nature">
        <title>rRNA introns, odd ribosomes, and small enigmatic genomes across a large radiation of phyla.</title>
        <authorList>
            <person name="Brown C.T."/>
            <person name="Hug L.A."/>
            <person name="Thomas B.C."/>
            <person name="Sharon I."/>
            <person name="Castelle C.J."/>
            <person name="Singh A."/>
            <person name="Wilkins M.J."/>
            <person name="Williams K.H."/>
            <person name="Banfield J.F."/>
        </authorList>
    </citation>
    <scope>NUCLEOTIDE SEQUENCE [LARGE SCALE GENOMIC DNA]</scope>
</reference>
<dbReference type="Gene3D" id="2.40.440.10">
    <property type="entry name" value="L,D-transpeptidase catalytic domain-like"/>
    <property type="match status" value="1"/>
</dbReference>
<dbReference type="GO" id="GO:0008360">
    <property type="term" value="P:regulation of cell shape"/>
    <property type="evidence" value="ECO:0007669"/>
    <property type="project" value="UniProtKB-UniRule"/>
</dbReference>
<evidence type="ECO:0000256" key="4">
    <source>
        <dbReference type="ARBA" id="ARBA00022984"/>
    </source>
</evidence>
<evidence type="ECO:0000259" key="8">
    <source>
        <dbReference type="PROSITE" id="PS51782"/>
    </source>
</evidence>
<keyword evidence="3 6" id="KW-0133">Cell shape</keyword>
<feature type="active site" description="Nucleophile" evidence="6">
    <location>
        <position position="247"/>
    </location>
</feature>
<dbReference type="Pfam" id="PF03734">
    <property type="entry name" value="YkuD"/>
    <property type="match status" value="1"/>
</dbReference>
<dbReference type="GO" id="GO:0005576">
    <property type="term" value="C:extracellular region"/>
    <property type="evidence" value="ECO:0007669"/>
    <property type="project" value="TreeGrafter"/>
</dbReference>
<proteinExistence type="predicted"/>
<evidence type="ECO:0000256" key="5">
    <source>
        <dbReference type="ARBA" id="ARBA00023316"/>
    </source>
</evidence>
<evidence type="ECO:0000256" key="2">
    <source>
        <dbReference type="ARBA" id="ARBA00022679"/>
    </source>
</evidence>
<dbReference type="InterPro" id="IPR036779">
    <property type="entry name" value="LysM_dom_sf"/>
</dbReference>
<dbReference type="Pfam" id="PF01476">
    <property type="entry name" value="LysM"/>
    <property type="match status" value="1"/>
</dbReference>
<dbReference type="AlphaFoldDB" id="A0A0G0SXJ9"/>
<dbReference type="Gene3D" id="3.10.350.10">
    <property type="entry name" value="LysM domain"/>
    <property type="match status" value="1"/>
</dbReference>
<keyword evidence="2" id="KW-0808">Transferase</keyword>
<evidence type="ECO:0000313" key="10">
    <source>
        <dbReference type="EMBL" id="KKR69524.1"/>
    </source>
</evidence>
<dbReference type="SMART" id="SM00257">
    <property type="entry name" value="LysM"/>
    <property type="match status" value="1"/>
</dbReference>
<dbReference type="Proteomes" id="UP000034562">
    <property type="component" value="Unassembled WGS sequence"/>
</dbReference>
<dbReference type="PANTHER" id="PTHR30582">
    <property type="entry name" value="L,D-TRANSPEPTIDASE"/>
    <property type="match status" value="1"/>
</dbReference>
<gene>
    <name evidence="10" type="ORF">UU12_C0044G0002</name>
</gene>
<dbReference type="GO" id="GO:0071972">
    <property type="term" value="F:peptidoglycan L,D-transpeptidase activity"/>
    <property type="evidence" value="ECO:0007669"/>
    <property type="project" value="TreeGrafter"/>
</dbReference>
<feature type="domain" description="L,D-TPase catalytic" evidence="9">
    <location>
        <begin position="150"/>
        <end position="271"/>
    </location>
</feature>
<feature type="domain" description="LysM" evidence="8">
    <location>
        <begin position="91"/>
        <end position="136"/>
    </location>
</feature>
<keyword evidence="4 6" id="KW-0573">Peptidoglycan synthesis</keyword>
<dbReference type="SUPFAM" id="SSF141523">
    <property type="entry name" value="L,D-transpeptidase catalytic domain-like"/>
    <property type="match status" value="1"/>
</dbReference>
<comment type="pathway">
    <text evidence="1 6">Cell wall biogenesis; peptidoglycan biosynthesis.</text>
</comment>
<dbReference type="GO" id="GO:0016740">
    <property type="term" value="F:transferase activity"/>
    <property type="evidence" value="ECO:0007669"/>
    <property type="project" value="UniProtKB-KW"/>
</dbReference>
<dbReference type="STRING" id="1618563.UU12_C0044G0002"/>
<dbReference type="GO" id="GO:0071555">
    <property type="term" value="P:cell wall organization"/>
    <property type="evidence" value="ECO:0007669"/>
    <property type="project" value="UniProtKB-UniRule"/>
</dbReference>
<evidence type="ECO:0000256" key="6">
    <source>
        <dbReference type="PROSITE-ProRule" id="PRU01373"/>
    </source>
</evidence>
<organism evidence="10 11">
    <name type="scientific">Candidatus Woesebacteria bacterium GW2011_GWA2_40_7b</name>
    <dbReference type="NCBI Taxonomy" id="1618563"/>
    <lineage>
        <taxon>Bacteria</taxon>
        <taxon>Candidatus Woeseibacteriota</taxon>
    </lineage>
</organism>
<keyword evidence="5 6" id="KW-0961">Cell wall biogenesis/degradation</keyword>
<dbReference type="InterPro" id="IPR038063">
    <property type="entry name" value="Transpep_catalytic_dom"/>
</dbReference>
<comment type="caution">
    <text evidence="10">The sequence shown here is derived from an EMBL/GenBank/DDBJ whole genome shotgun (WGS) entry which is preliminary data.</text>
</comment>
<dbReference type="PANTHER" id="PTHR30582:SF2">
    <property type="entry name" value="L,D-TRANSPEPTIDASE YCIB-RELATED"/>
    <property type="match status" value="1"/>
</dbReference>
<dbReference type="SUPFAM" id="SSF54106">
    <property type="entry name" value="LysM domain"/>
    <property type="match status" value="1"/>
</dbReference>
<evidence type="ECO:0000256" key="3">
    <source>
        <dbReference type="ARBA" id="ARBA00022960"/>
    </source>
</evidence>
<dbReference type="PROSITE" id="PS51782">
    <property type="entry name" value="LYSM"/>
    <property type="match status" value="1"/>
</dbReference>
<protein>
    <submittedName>
        <fullName evidence="10">Uncharacterized protein</fullName>
    </submittedName>
</protein>
<evidence type="ECO:0000256" key="1">
    <source>
        <dbReference type="ARBA" id="ARBA00004752"/>
    </source>
</evidence>
<dbReference type="UniPathway" id="UPA00219"/>
<dbReference type="InterPro" id="IPR018392">
    <property type="entry name" value="LysM"/>
</dbReference>
<dbReference type="EMBL" id="LBZK01000044">
    <property type="protein sequence ID" value="KKR69524.1"/>
    <property type="molecule type" value="Genomic_DNA"/>
</dbReference>
<keyword evidence="7" id="KW-0472">Membrane</keyword>
<dbReference type="PROSITE" id="PS52029">
    <property type="entry name" value="LD_TPASE"/>
    <property type="match status" value="1"/>
</dbReference>
<name>A0A0G0SXJ9_9BACT</name>
<dbReference type="InterPro" id="IPR050979">
    <property type="entry name" value="LD-transpeptidase"/>
</dbReference>
<keyword evidence="7" id="KW-0812">Transmembrane</keyword>
<accession>A0A0G0SXJ9</accession>
<evidence type="ECO:0000256" key="7">
    <source>
        <dbReference type="SAM" id="Phobius"/>
    </source>
</evidence>
<evidence type="ECO:0000313" key="11">
    <source>
        <dbReference type="Proteomes" id="UP000034562"/>
    </source>
</evidence>
<dbReference type="CDD" id="cd00118">
    <property type="entry name" value="LysM"/>
    <property type="match status" value="1"/>
</dbReference>
<dbReference type="InterPro" id="IPR005490">
    <property type="entry name" value="LD_TPept_cat_dom"/>
</dbReference>
<feature type="active site" description="Proton donor/acceptor" evidence="6">
    <location>
        <position position="231"/>
    </location>
</feature>
<feature type="transmembrane region" description="Helical" evidence="7">
    <location>
        <begin position="6"/>
        <end position="27"/>
    </location>
</feature>
<evidence type="ECO:0000259" key="9">
    <source>
        <dbReference type="PROSITE" id="PS52029"/>
    </source>
</evidence>